<evidence type="ECO:0000313" key="5">
    <source>
        <dbReference type="Proteomes" id="UP000274073"/>
    </source>
</evidence>
<dbReference type="SMART" id="SM00231">
    <property type="entry name" value="FA58C"/>
    <property type="match status" value="1"/>
</dbReference>
<keyword evidence="1" id="KW-0732">Signal</keyword>
<dbReference type="Pfam" id="PF26628">
    <property type="entry name" value="DUF8202"/>
    <property type="match status" value="4"/>
</dbReference>
<dbReference type="Pfam" id="PF00754">
    <property type="entry name" value="F5_F8_type_C"/>
    <property type="match status" value="1"/>
</dbReference>
<sequence length="1962" mass="205539">MIKKILLLLYGLLSPFLMQAQSPGGVSGASLWLRADAGVSGAAYFNVAAGSRTASSNYSGLDATNSTLGSGSSWSAASASTGVYLTLDLGSSQTVRGVVTKGRGDGAQWVTSYKVSYSSDNVSYTSLGSFTGNSDQNTEVTNLFTSSINARYIRFTVTGYSTWPSMRADVVQTLSSVTTDNSTITAWLDQSGLANNAVQATSSNQPLFKNNLTENINFNPVVNVGGSRYVATSNNISASDIFSVQYPDKGAIGGAMNGSPCNNFYLHGLYTGGITYTGSNNTSFLSINSLPSFIVSGKPVISHSALTGVSGTGKWYGNGFNMGASDWTGTPTPFVSRPMGIGKNVCFDSGVQNLPEIIMYNFNLNTTQRSQVNTYLAIKYGITLNQTVATDYLASNGTTILWNATTNTGYNNNIAGIGRDDMGGTANSGLNQKQSQSVNSGSQVVMALGTAAASNQANANTIASDKQFFIWGDDNGSLTTQVATGNSNYLYRFTRIWKTQNTGSFAQNITVYYPVSAFGSALPVTVALLYGTSTASLSNGTASAIAQSGTTSINGVSHYAFTVPSAQVVNMQFFSFTGVIQTAPGGVFTNLSLWLRADAGTTTTTNNTTTTSWTNQAPGGSASSGGNGATYLSNSYNFNPGISFNGSNNNFTFTTGNTFGVTGTSNVDMFSVAQTNIPGTFTPLISGSITGQLQYAFNAFGTINGNTVLDGTPTSDKNLHLYGVRRTGGSTNQLFVEGKLDATNSNGHSFPGGGFVGIGYWAPYNSQFVNGSYNEAIIYGSGGIPSTTDVNKVNSYLAIKYGLTLGSISSLISYTNTAGVTTWTGSATYQNNIAGIGRDDISALHQKQSQSVNSGSQVVMALGNVAASNQANTNMITSDKQFFIWGDDNGSLSSIVPTGNSTYSYRFTRVWKTQNTGSFNQDITVYYPVSAFGNALSTTVALLYGTSAASLSNGTATAIGQSGTTTINGASYYVFTVPSAQVANMQFFSFTDLQTAPGGVFTNLGLWLKADRSVSLSSGKVSTWNNLVTNSSITQQATNTGLAYNITLNANSLNFNPGVTFPGSPNNAALLGLNNAGLWDGQLGVFTTVKGISAPAGAGIFSSGSKGMSTSSGSGIFLACDSDGGAPSYSIPIGTSALLGNANYNSNSTSGTSFFSNGYNYNLTGGGLNPSTYASFEIGSRVYFNNGGGTINNRVLQGDIPEVIVYNRDFGLVANASDRARINSYLAIKYGVTLDQTVAQNYIGSDGTTIFWNATTNTGYNNNIAGISRDDISALYQKQSQSQNSGSHVVMALGNVAASNQANANTITSDKQFFIWGDDNGSLSSIVPTGNSTYSYRFTRVWKTQNTGSFNQDMTVYYPVSAFGNALPSTVALLYGTSTTSLSNGTASAIAQSGTTTINGASYYVFTIPSAQVANMQFFSFTLVLTAPGGVFTNLALWLKADRSVSLSSGKVSTWNNLVTNSSITQQATNTGLAYNITLNANSLNFNPGVTFPGSPNNAALLGLNNAGLWDGQLGVFTTVKGISAPAGAGIFSSGSKGMSTSSGSGIFLACDSDGGAPSYSIPIGTSALLGNANYNSNSTSGTSFFSNGYNYNLTGGGLNPSTYASFEIGSRVYFNNGGGTINNRVLQGDIPEVIVYNRDFGLVANASDRARINSYLAIKYGVTLDQTVAQNYIGSDGTTIFWNATTNTGYNNNIAGIGRDDISALYQKQSQSQNSGSHVVMALGTVAASNQANANTITSDKQFFIWGDDNGSLSTFVSTGNITYPSRFTRIWKTQNTGTFAQNMTVYYPVSAFGNASSTTVALLYGTSAVSLSNGSALVIPQSGTTTINGVSYYVFTVPSAQVANIQFFSFTGSSICYKPAVTVGTTLDTKHGITSLSRAGTSGDNWPMVRKGAWTVLESKTKGFVINRLTAAQIAAIRPENLIEGMMVYDTTNNRMKVYTSTDGGATFNWQSISTQTCPD</sequence>
<dbReference type="Proteomes" id="UP000274073">
    <property type="component" value="Chromosome"/>
</dbReference>
<name>A0AAD0YF05_9FLAO</name>
<dbReference type="PANTHER" id="PTHR24543:SF291">
    <property type="entry name" value="SMOKE ALARM, ISOFORM D"/>
    <property type="match status" value="1"/>
</dbReference>
<evidence type="ECO:0000259" key="2">
    <source>
        <dbReference type="PROSITE" id="PS50022"/>
    </source>
</evidence>
<proteinExistence type="predicted"/>
<dbReference type="InterPro" id="IPR058515">
    <property type="entry name" value="DUF8202"/>
</dbReference>
<dbReference type="EMBL" id="CP033915">
    <property type="protein sequence ID" value="AZA88230.1"/>
    <property type="molecule type" value="Genomic_DNA"/>
</dbReference>
<gene>
    <name evidence="3" type="ORF">EG349_16260</name>
    <name evidence="4" type="ORF">EG353_15050</name>
</gene>
<dbReference type="InterPro" id="IPR008979">
    <property type="entry name" value="Galactose-bd-like_sf"/>
</dbReference>
<evidence type="ECO:0000256" key="1">
    <source>
        <dbReference type="SAM" id="SignalP"/>
    </source>
</evidence>
<dbReference type="PANTHER" id="PTHR24543">
    <property type="entry name" value="MULTICOPPER OXIDASE-RELATED"/>
    <property type="match status" value="1"/>
</dbReference>
<feature type="domain" description="F5/8 type C" evidence="2">
    <location>
        <begin position="26"/>
        <end position="176"/>
    </location>
</feature>
<dbReference type="PROSITE" id="PS50022">
    <property type="entry name" value="FA58C_3"/>
    <property type="match status" value="1"/>
</dbReference>
<dbReference type="InterPro" id="IPR000421">
    <property type="entry name" value="FA58C"/>
</dbReference>
<organism evidence="3 5">
    <name type="scientific">Chryseobacterium shandongense</name>
    <dbReference type="NCBI Taxonomy" id="1493872"/>
    <lineage>
        <taxon>Bacteria</taxon>
        <taxon>Pseudomonadati</taxon>
        <taxon>Bacteroidota</taxon>
        <taxon>Flavobacteriia</taxon>
        <taxon>Flavobacteriales</taxon>
        <taxon>Weeksellaceae</taxon>
        <taxon>Chryseobacterium group</taxon>
        <taxon>Chryseobacterium</taxon>
    </lineage>
</organism>
<dbReference type="SUPFAM" id="SSF49785">
    <property type="entry name" value="Galactose-binding domain-like"/>
    <property type="match status" value="1"/>
</dbReference>
<feature type="chain" id="PRO_5042017578" description="F5/8 type C domain-containing protein" evidence="1">
    <location>
        <begin position="21"/>
        <end position="1962"/>
    </location>
</feature>
<dbReference type="EMBL" id="CP033912">
    <property type="protein sequence ID" value="AZA96792.1"/>
    <property type="molecule type" value="Genomic_DNA"/>
</dbReference>
<protein>
    <recommendedName>
        <fullName evidence="2">F5/8 type C domain-containing protein</fullName>
    </recommendedName>
</protein>
<feature type="signal peptide" evidence="1">
    <location>
        <begin position="1"/>
        <end position="20"/>
    </location>
</feature>
<keyword evidence="6" id="KW-1185">Reference proteome</keyword>
<accession>A0AAD0YF05</accession>
<dbReference type="PROSITE" id="PS01285">
    <property type="entry name" value="FA58C_1"/>
    <property type="match status" value="1"/>
</dbReference>
<dbReference type="Gene3D" id="2.60.120.260">
    <property type="entry name" value="Galactose-binding domain-like"/>
    <property type="match status" value="1"/>
</dbReference>
<evidence type="ECO:0000313" key="4">
    <source>
        <dbReference type="EMBL" id="AZA96792.1"/>
    </source>
</evidence>
<dbReference type="RefSeq" id="WP_123855119.1">
    <property type="nucleotide sequence ID" value="NZ_CP033912.1"/>
</dbReference>
<reference evidence="5 6" key="1">
    <citation type="submission" date="2018-11" db="EMBL/GenBank/DDBJ databases">
        <title>Proposal to divide the Flavobacteriaceae and reorganize its genera based on Amino Acid Identity values calculated from whole genome sequences.</title>
        <authorList>
            <person name="Nicholson A.C."/>
            <person name="Gulvik C.A."/>
            <person name="Whitney A.M."/>
            <person name="Humrighouse B.W."/>
            <person name="Bell M."/>
            <person name="Holmes B."/>
            <person name="Steigerwalt A.G."/>
            <person name="Villarma A."/>
            <person name="Sheth M."/>
            <person name="Batra D."/>
            <person name="Pryor J."/>
            <person name="Bernardet J.-F."/>
            <person name="Hugo C."/>
            <person name="Kampfer P."/>
            <person name="Newman J."/>
            <person name="McQuiston J.R."/>
        </authorList>
    </citation>
    <scope>NUCLEOTIDE SEQUENCE [LARGE SCALE GENOMIC DNA]</scope>
    <source>
        <strain evidence="3 5">G0207</strain>
        <strain evidence="4 6">H5143</strain>
    </source>
</reference>
<evidence type="ECO:0000313" key="3">
    <source>
        <dbReference type="EMBL" id="AZA88230.1"/>
    </source>
</evidence>
<evidence type="ECO:0000313" key="6">
    <source>
        <dbReference type="Proteomes" id="UP000281741"/>
    </source>
</evidence>
<dbReference type="Proteomes" id="UP000281741">
    <property type="component" value="Chromosome"/>
</dbReference>